<evidence type="ECO:0000313" key="2">
    <source>
        <dbReference type="Proteomes" id="UP000030428"/>
    </source>
</evidence>
<comment type="caution">
    <text evidence="1">The sequence shown here is derived from an EMBL/GenBank/DDBJ whole genome shotgun (WGS) entry which is preliminary data.</text>
</comment>
<gene>
    <name evidence="1" type="ORF">PN36_06285</name>
</gene>
<evidence type="ECO:0000313" key="1">
    <source>
        <dbReference type="EMBL" id="KHD06486.1"/>
    </source>
</evidence>
<protein>
    <submittedName>
        <fullName evidence="1">Uncharacterized protein</fullName>
    </submittedName>
</protein>
<keyword evidence="2" id="KW-1185">Reference proteome</keyword>
<sequence>MQAIEFTSQLQDGMIPIPKPYKDWSKKPVRVILLTQELPHHMPNSPIEANAWLGCMSGQILGDIVSPIDDNLISWDVLA</sequence>
<dbReference type="EMBL" id="JSZA02000018">
    <property type="protein sequence ID" value="KHD06486.1"/>
    <property type="molecule type" value="Genomic_DNA"/>
</dbReference>
<organism evidence="1 2">
    <name type="scientific">Candidatus Thiomargarita nelsonii</name>
    <dbReference type="NCBI Taxonomy" id="1003181"/>
    <lineage>
        <taxon>Bacteria</taxon>
        <taxon>Pseudomonadati</taxon>
        <taxon>Pseudomonadota</taxon>
        <taxon>Gammaproteobacteria</taxon>
        <taxon>Thiotrichales</taxon>
        <taxon>Thiotrichaceae</taxon>
        <taxon>Thiomargarita</taxon>
    </lineage>
</organism>
<dbReference type="AlphaFoldDB" id="A0A0A6RRI5"/>
<accession>A0A0A6RRI5</accession>
<proteinExistence type="predicted"/>
<dbReference type="Proteomes" id="UP000030428">
    <property type="component" value="Unassembled WGS sequence"/>
</dbReference>
<reference evidence="1 2" key="1">
    <citation type="journal article" date="2016" name="Front. Microbiol.">
        <title>Single-Cell (Meta-)Genomics of a Dimorphic Candidatus Thiomargarita nelsonii Reveals Genomic Plasticity.</title>
        <authorList>
            <person name="Flood B.E."/>
            <person name="Fliss P."/>
            <person name="Jones D.S."/>
            <person name="Dick G.J."/>
            <person name="Jain S."/>
            <person name="Kaster A.K."/>
            <person name="Winkel M."/>
            <person name="Mussmann M."/>
            <person name="Bailey J."/>
        </authorList>
    </citation>
    <scope>NUCLEOTIDE SEQUENCE [LARGE SCALE GENOMIC DNA]</scope>
    <source>
        <strain evidence="1">Hydrate Ridge</strain>
    </source>
</reference>
<name>A0A0A6RRI5_9GAMM</name>